<accession>A0A318SDZ7</accession>
<keyword evidence="3" id="KW-1185">Reference proteome</keyword>
<evidence type="ECO:0000313" key="3">
    <source>
        <dbReference type="Proteomes" id="UP000248326"/>
    </source>
</evidence>
<evidence type="ECO:0000256" key="1">
    <source>
        <dbReference type="SAM" id="SignalP"/>
    </source>
</evidence>
<comment type="caution">
    <text evidence="2">The sequence shown here is derived from an EMBL/GenBank/DDBJ whole genome shotgun (WGS) entry which is preliminary data.</text>
</comment>
<name>A0A318SDZ7_9DEIO</name>
<gene>
    <name evidence="2" type="ORF">DES52_10412</name>
</gene>
<dbReference type="Proteomes" id="UP000248326">
    <property type="component" value="Unassembled WGS sequence"/>
</dbReference>
<dbReference type="AlphaFoldDB" id="A0A318SDZ7"/>
<sequence>MKRLGRSFVMLVLAVSSAAAAPLVPRAVLKPTTGGVLVEAALSNVGEGDVLTGVWTANAKANLLECAPRCRVVASVPLSVGTTLGARTRFRVVLGGRFRLGQKVGLLFSFRGRVAAVEATVTR</sequence>
<dbReference type="EMBL" id="QJSX01000004">
    <property type="protein sequence ID" value="PYE54742.1"/>
    <property type="molecule type" value="Genomic_DNA"/>
</dbReference>
<proteinExistence type="predicted"/>
<feature type="signal peptide" evidence="1">
    <location>
        <begin position="1"/>
        <end position="21"/>
    </location>
</feature>
<dbReference type="RefSeq" id="WP_170130916.1">
    <property type="nucleotide sequence ID" value="NZ_QJSX01000004.1"/>
</dbReference>
<feature type="chain" id="PRO_5016318691" description="Flagellar protein FlhE" evidence="1">
    <location>
        <begin position="22"/>
        <end position="123"/>
    </location>
</feature>
<keyword evidence="1" id="KW-0732">Signal</keyword>
<protein>
    <recommendedName>
        <fullName evidence="4">Flagellar protein FlhE</fullName>
    </recommendedName>
</protein>
<evidence type="ECO:0008006" key="4">
    <source>
        <dbReference type="Google" id="ProtNLM"/>
    </source>
</evidence>
<reference evidence="2 3" key="1">
    <citation type="submission" date="2018-06" db="EMBL/GenBank/DDBJ databases">
        <title>Genomic Encyclopedia of Type Strains, Phase IV (KMG-IV): sequencing the most valuable type-strain genomes for metagenomic binning, comparative biology and taxonomic classification.</title>
        <authorList>
            <person name="Goeker M."/>
        </authorList>
    </citation>
    <scope>NUCLEOTIDE SEQUENCE [LARGE SCALE GENOMIC DNA]</scope>
    <source>
        <strain evidence="2 3">DSM 18048</strain>
    </source>
</reference>
<evidence type="ECO:0000313" key="2">
    <source>
        <dbReference type="EMBL" id="PYE54742.1"/>
    </source>
</evidence>
<organism evidence="2 3">
    <name type="scientific">Deinococcus yavapaiensis KR-236</name>
    <dbReference type="NCBI Taxonomy" id="694435"/>
    <lineage>
        <taxon>Bacteria</taxon>
        <taxon>Thermotogati</taxon>
        <taxon>Deinococcota</taxon>
        <taxon>Deinococci</taxon>
        <taxon>Deinococcales</taxon>
        <taxon>Deinococcaceae</taxon>
        <taxon>Deinococcus</taxon>
    </lineage>
</organism>